<dbReference type="Pfam" id="PF10593">
    <property type="entry name" value="Z1"/>
    <property type="match status" value="1"/>
</dbReference>
<evidence type="ECO:0000259" key="1">
    <source>
        <dbReference type="Pfam" id="PF10593"/>
    </source>
</evidence>
<organism evidence="2 3">
    <name type="scientific">Nocardioides albus</name>
    <dbReference type="NCBI Taxonomy" id="1841"/>
    <lineage>
        <taxon>Bacteria</taxon>
        <taxon>Bacillati</taxon>
        <taxon>Actinomycetota</taxon>
        <taxon>Actinomycetes</taxon>
        <taxon>Propionibacteriales</taxon>
        <taxon>Nocardioidaceae</taxon>
        <taxon>Nocardioides</taxon>
    </lineage>
</organism>
<dbReference type="EMBL" id="JACHXG010000001">
    <property type="protein sequence ID" value="MBB3087520.1"/>
    <property type="molecule type" value="Genomic_DNA"/>
</dbReference>
<gene>
    <name evidence="2" type="ORF">FHS12_000443</name>
</gene>
<dbReference type="RefSeq" id="WP_183541808.1">
    <property type="nucleotide sequence ID" value="NZ_BMQT01000001.1"/>
</dbReference>
<dbReference type="Proteomes" id="UP000577707">
    <property type="component" value="Unassembled WGS sequence"/>
</dbReference>
<feature type="domain" description="Putative endonuclease Z1" evidence="1">
    <location>
        <begin position="297"/>
        <end position="509"/>
    </location>
</feature>
<dbReference type="AlphaFoldDB" id="A0A7W5F6V6"/>
<evidence type="ECO:0000313" key="2">
    <source>
        <dbReference type="EMBL" id="MBB3087520.1"/>
    </source>
</evidence>
<name>A0A7W5F6V6_9ACTN</name>
<reference evidence="2 3" key="1">
    <citation type="submission" date="2020-08" db="EMBL/GenBank/DDBJ databases">
        <title>Genomic Encyclopedia of Type Strains, Phase III (KMG-III): the genomes of soil and plant-associated and newly described type strains.</title>
        <authorList>
            <person name="Whitman W."/>
        </authorList>
    </citation>
    <scope>NUCLEOTIDE SEQUENCE [LARGE SCALE GENOMIC DNA]</scope>
    <source>
        <strain evidence="2 3">CECT 3302</strain>
    </source>
</reference>
<keyword evidence="3" id="KW-1185">Reference proteome</keyword>
<dbReference type="InterPro" id="IPR018310">
    <property type="entry name" value="Put_endonuclease_Z1-dom"/>
</dbReference>
<accession>A0A7W5F6V6</accession>
<protein>
    <recommendedName>
        <fullName evidence="1">Putative endonuclease Z1 domain-containing protein</fullName>
    </recommendedName>
</protein>
<comment type="caution">
    <text evidence="2">The sequence shown here is derived from an EMBL/GenBank/DDBJ whole genome shotgun (WGS) entry which is preliminary data.</text>
</comment>
<sequence>MTGPTMSPASAADKMPTVASGDTFAGFLSEVVRPEARPAVRASAVEVLRGALAAGPRSTGLVVGRVQSGKTLSYEGVISLARDNDFAVVIVISGISNPLLAQGQRRLKKDLNEASPAGWTFLDPADNLQPSDHVERELVRVKANWMNPATPAAYKETAVVVVLKNYTRIADLAGALERVDLSALHVLIVDDEADQASLNTLVRRGRESSTYSNLQALRQAVPNHFYLQYTATPQAPLLIAIDDALSPDYVRVLEPGEGYTGGEVYFGGSEPSQHVHVIDAADLQAASNPNGPPPSGLRQAFLLFLVGAAHVVAGGRPETRSMLVHPSRGTADQGTFATWIRDMKTTWQDRLEHAGDADPVKLRGDFRTAWEDLKKTYPELVDFKSCWQALGFVLNNLDVTEVNTRLGQTPVIQWIRTKFYVLVGGQAIDRGFTVEGLTVTYMPRGAGMSVADTIQQRARFFGYKAAYLGLCRVFLDADVRDAFVNYVHHERDMLESLRAIQDGSETLKEWRRKFLLDPSMRPTRASVIGMPLTRVAMADKWITDRQPVRVDAPALDDNVRTAERILQGVSWSPDPYGHRRAYTSPHVALELLEAATPPSWLGDGQAQALSLALARLSDEPGGDHSIAVYWMRPGEPGRRQETAGGGIQIFQGRSGDYPGDRRIGADHHGIAVQLHRVAVESRDREPLGRYLVTAWHVPSSAASGWIIEVGS</sequence>
<proteinExistence type="predicted"/>
<evidence type="ECO:0000313" key="3">
    <source>
        <dbReference type="Proteomes" id="UP000577707"/>
    </source>
</evidence>